<feature type="coiled-coil region" evidence="1">
    <location>
        <begin position="285"/>
        <end position="340"/>
    </location>
</feature>
<evidence type="ECO:0000256" key="2">
    <source>
        <dbReference type="SAM" id="MobiDB-lite"/>
    </source>
</evidence>
<dbReference type="EMBL" id="LS483468">
    <property type="protein sequence ID" value="SQI29764.1"/>
    <property type="molecule type" value="Genomic_DNA"/>
</dbReference>
<dbReference type="InterPro" id="IPR013496">
    <property type="entry name" value="CHP02680"/>
</dbReference>
<protein>
    <submittedName>
        <fullName evidence="3">Uncharacterized protein conserved in bacteria</fullName>
    </submittedName>
</protein>
<keyword evidence="4" id="KW-1185">Reference proteome</keyword>
<dbReference type="RefSeq" id="WP_072700187.1">
    <property type="nucleotide sequence ID" value="NZ_JAFBBL010000001.1"/>
</dbReference>
<organism evidence="3 4">
    <name type="scientific">Rhodococcus coprophilus</name>
    <dbReference type="NCBI Taxonomy" id="38310"/>
    <lineage>
        <taxon>Bacteria</taxon>
        <taxon>Bacillati</taxon>
        <taxon>Actinomycetota</taxon>
        <taxon>Actinomycetes</taxon>
        <taxon>Mycobacteriales</taxon>
        <taxon>Nocardiaceae</taxon>
        <taxon>Rhodococcus</taxon>
    </lineage>
</organism>
<feature type="region of interest" description="Disordered" evidence="2">
    <location>
        <begin position="498"/>
        <end position="517"/>
    </location>
</feature>
<proteinExistence type="predicted"/>
<dbReference type="STRING" id="1219011.GCA_001895045_02156"/>
<accession>A0A2X4WZZ7</accession>
<evidence type="ECO:0000313" key="4">
    <source>
        <dbReference type="Proteomes" id="UP000249091"/>
    </source>
</evidence>
<feature type="region of interest" description="Disordered" evidence="2">
    <location>
        <begin position="628"/>
        <end position="648"/>
    </location>
</feature>
<dbReference type="NCBIfam" id="TIGR02680">
    <property type="entry name" value="TIGR02680 family protein"/>
    <property type="match status" value="1"/>
</dbReference>
<sequence length="1384" mass="150331">MTHSSEALLLDEGVPVSRPDRWRLSRAGIVNVWHYLDTEFALSGGRMILRGTNGSGKSRALEMLLPFLLDADRKRMDATGAAKVDLDELMRTGSGGQTNRIGYLWIELARPAGHLTIGAHIRYSATAHRSEVHFFTSDLRVGHDLQLVDDLRSPLSRDDLAGRIGADRLTREPERHRDTVRDLVFGLRGEGGRDRYTGLLQLLHTLRSPDVGNRIDEGRLPQILSDALPPLADNMLLEAGSQLDLLGESRRAQAQLEASLTRVRQFHAVYRRYAADLLRASAEAAVAAADRVSDTERELAAAEADAADLDTQAAAAETRLRERRDQLAELERAMRGLETHELFRTADDLAQRQLAVDALGLAADQAISAASRARAHERLESDRAGELLDELSAAVGQATERLALAKRELTTATVPHGALPADIRLEIEREASGLHPIRTDRDATPESAPRPTVARVKLVPEHCEDARAAAEQAAAAARRRREQATRRLGEARRLDLSGRGVREAETTAERAAGEAERDAAARADAAARLDDAALSLRHGWREWLTSDSTSALLPDLDAVTLMRRLSAHLESVTDIDTDPGSRADPILSELAALPAAAADAAPEVLGETAVAPPQNLVAESRRRALTEEQAALESDDGTPEGAPWQSESDGVPLWQAVEFADTLGDDDRIGIEAALLAAGFLTATVDGEGRLRAHTGQVLVSPRGELPRQPLSTVLVPSPDTEVPLTAITAVLSAIGFEDAAAVASVSRDGRWHNGVLRGRHTAESTRYIGAAARDAATAARRIRIDEITADLAALDLAEEVRTAGRGDATAHPSRWYAHTSSAPTTGALDEALHRYREADRRARSSAAAATELRKHAATLRSQWSTDLDTHRATCLHFALPRDVPDLEEVVDTCAVAEKTCLELARDIGEVLSARARFTLAVDRFASASGVRVEAEENAESCWHEWHGKAAVVAAQAEALDVDTADLARELRNSDTERARTEEQCRRTVTHREHLGKAVAEVLQRCATVRERLRRDRDELTAAAGRLSAQVQLPEISAAADVPAEPLAHLDDPDHVRTAAQALLNVLPASTGTGDNRILAALQRFDRDISDRLEVRHTVTESAHVVGIGGVGDDSTPTGVLAELTKRAEDESRALSQRERDVFTGFVLGGVADELRRRITQAEQLVAAMNTSLAGSRTTHGIGVRIAWRPVREDADAALVTRLLTGTRSPGDSEELLELLRRRVEASHATDPSAGYATHLSEALDYRKWHTVEVTIVGPEPDQERRISTRAKISQGETRFVSYVSLFAAADGYLSGLPDTDLALRLVLLDDAFAKIDEPTIGELMGLLVRQDIDFVMTGHALWGCVPGVPALDIYEVRRLEDGSAVTTRVHWDGRNRLVRPAES</sequence>
<feature type="coiled-coil region" evidence="1">
    <location>
        <begin position="1121"/>
        <end position="1172"/>
    </location>
</feature>
<dbReference type="Pfam" id="PF13558">
    <property type="entry name" value="SbcC_Walker_B"/>
    <property type="match status" value="1"/>
</dbReference>
<gene>
    <name evidence="3" type="ORF">NCTC10994_01240</name>
</gene>
<evidence type="ECO:0000256" key="1">
    <source>
        <dbReference type="SAM" id="Coils"/>
    </source>
</evidence>
<name>A0A2X4WZZ7_9NOCA</name>
<reference evidence="3 4" key="1">
    <citation type="submission" date="2018-06" db="EMBL/GenBank/DDBJ databases">
        <authorList>
            <consortium name="Pathogen Informatics"/>
            <person name="Doyle S."/>
        </authorList>
    </citation>
    <scope>NUCLEOTIDE SEQUENCE [LARGE SCALE GENOMIC DNA]</scope>
    <source>
        <strain evidence="3 4">NCTC10994</strain>
    </source>
</reference>
<dbReference type="KEGG" id="rcr:NCTC10994_01240"/>
<keyword evidence="1" id="KW-0175">Coiled coil</keyword>
<evidence type="ECO:0000313" key="3">
    <source>
        <dbReference type="EMBL" id="SQI29764.1"/>
    </source>
</evidence>
<dbReference type="InterPro" id="IPR027417">
    <property type="entry name" value="P-loop_NTPase"/>
</dbReference>
<feature type="coiled-coil region" evidence="1">
    <location>
        <begin position="467"/>
        <end position="494"/>
    </location>
</feature>
<dbReference type="Proteomes" id="UP000249091">
    <property type="component" value="Chromosome 1"/>
</dbReference>
<dbReference type="SUPFAM" id="SSF52540">
    <property type="entry name" value="P-loop containing nucleoside triphosphate hydrolases"/>
    <property type="match status" value="1"/>
</dbReference>